<feature type="transmembrane region" description="Helical" evidence="2">
    <location>
        <begin position="6"/>
        <end position="22"/>
    </location>
</feature>
<comment type="caution">
    <text evidence="3">The sequence shown here is derived from an EMBL/GenBank/DDBJ whole genome shotgun (WGS) entry which is preliminary data.</text>
</comment>
<evidence type="ECO:0000256" key="1">
    <source>
        <dbReference type="SAM" id="MobiDB-lite"/>
    </source>
</evidence>
<sequence>MANNNAGGVIGTILALVIMGSFKSCMRGMYSPNNNTFHPPSSFDEQREADRQYHRRRGVTPSY</sequence>
<dbReference type="OrthoDB" id="9865670at2"/>
<dbReference type="AlphaFoldDB" id="A0A2S6CRN5"/>
<evidence type="ECO:0000313" key="3">
    <source>
        <dbReference type="EMBL" id="PPJ62357.1"/>
    </source>
</evidence>
<dbReference type="RefSeq" id="WP_104388786.1">
    <property type="nucleotide sequence ID" value="NZ_PGEM01000126.1"/>
</dbReference>
<keyword evidence="2" id="KW-0472">Membrane</keyword>
<protein>
    <submittedName>
        <fullName evidence="3">Uncharacterized protein</fullName>
    </submittedName>
</protein>
<keyword evidence="2" id="KW-0812">Transmembrane</keyword>
<feature type="region of interest" description="Disordered" evidence="1">
    <location>
        <begin position="30"/>
        <end position="63"/>
    </location>
</feature>
<keyword evidence="4" id="KW-1185">Reference proteome</keyword>
<gene>
    <name evidence="3" type="ORF">CUN59_16070</name>
</gene>
<dbReference type="Proteomes" id="UP000239589">
    <property type="component" value="Unassembled WGS sequence"/>
</dbReference>
<organism evidence="3 4">
    <name type="scientific">Cuspidothrix issatschenkoi CHARLIE-1</name>
    <dbReference type="NCBI Taxonomy" id="2052836"/>
    <lineage>
        <taxon>Bacteria</taxon>
        <taxon>Bacillati</taxon>
        <taxon>Cyanobacteriota</taxon>
        <taxon>Cyanophyceae</taxon>
        <taxon>Nostocales</taxon>
        <taxon>Aphanizomenonaceae</taxon>
        <taxon>Cuspidothrix</taxon>
    </lineage>
</organism>
<proteinExistence type="predicted"/>
<accession>A0A2S6CRN5</accession>
<name>A0A2S6CRN5_9CYAN</name>
<keyword evidence="2" id="KW-1133">Transmembrane helix</keyword>
<evidence type="ECO:0000313" key="4">
    <source>
        <dbReference type="Proteomes" id="UP000239589"/>
    </source>
</evidence>
<evidence type="ECO:0000256" key="2">
    <source>
        <dbReference type="SAM" id="Phobius"/>
    </source>
</evidence>
<dbReference type="EMBL" id="PGEM01000126">
    <property type="protein sequence ID" value="PPJ62357.1"/>
    <property type="molecule type" value="Genomic_DNA"/>
</dbReference>
<feature type="compositionally biased region" description="Basic residues" evidence="1">
    <location>
        <begin position="53"/>
        <end position="63"/>
    </location>
</feature>
<reference evidence="3 4" key="1">
    <citation type="submission" date="2018-02" db="EMBL/GenBank/DDBJ databases">
        <title>Discovery of a pederin family compound in a non-symbiotic bloom-forming cyanobacterium.</title>
        <authorList>
            <person name="Kust A."/>
            <person name="Mares J."/>
            <person name="Jokela J."/>
            <person name="Urajova P."/>
            <person name="Hajek J."/>
            <person name="Saurav K."/>
            <person name="Voracova K."/>
            <person name="Fewer D.P."/>
            <person name="Haapaniemi E."/>
            <person name="Permi P."/>
            <person name="Rehakova K."/>
            <person name="Sivonen K."/>
            <person name="Hrouzek P."/>
        </authorList>
    </citation>
    <scope>NUCLEOTIDE SEQUENCE [LARGE SCALE GENOMIC DNA]</scope>
    <source>
        <strain evidence="3 4">CHARLIE-1</strain>
    </source>
</reference>